<evidence type="ECO:0000313" key="4">
    <source>
        <dbReference type="Proteomes" id="UP000266552"/>
    </source>
</evidence>
<dbReference type="KEGG" id="plw:D5F53_32510"/>
<dbReference type="AlphaFoldDB" id="A0A385TUK7"/>
<sequence>MKKIQTKISRLKIKKPLVLLGIVVCFLLILVLPTVVEASSIDEMVPSDNNNEAIYNKYGATNYSFQTLLPERSFWQIGQKASDGIVRVYDHILSFFFLVLVQITRLFTFLAHQAFTFSFMDQLIDAIENIIQNITGVNNGLLGNGLWGSLFGIFASITVLYILFNMIRGRYMDGYQSAVGFIMAVVICLGFFSNAGTIIKSFNSIGNEMGGLVYSLLAKATGLNMDPNAGVGIISEQVWNELVVRPYSMLQFDDSELRKKDPQMLNEVLATAPFSEEREAVLQKAQSKYPAIGRERPYEQMLILVCYYIFSIFTLGLFTFWAILSVFYRVKLLIHAGVMAVTLLVTLLPGREAGFNSMKQQFIKLIGLCVMTTFVMFFLSLSLVFGHQSYDVVYQAGAGWFTAMIVEAIVVVVVFKYRNEIGDVFSKAAGHIPMPARAKSTVVDALQRNVTRTLYSNATGKISSMFNRKEHEGVPSTFKPAALSTADNNINDATTASMVLRYQREKKAAEQLSNDTGGQPQYSPFVQKVNENLQNGSKNPFRGLDKEWKEEKTRLSSVKADGGDMRNAILMQGVNEDMNDQEVAATLYSNENAIREASTFMVNRPKHAVNQMNRAKTLNRNRKLETAVDDFVMVQLFQRYKTEYKQAVDTSIETGEPVRHTDFVKNMDNGFKKAGLNTTNKVNTTMLSRKGRISVATHFQSIPEYGTQKEKLLKANESFRKVAVQNGGIPETPKFQPHPLQNPATIIKSMPPLPSAQIRTGGKMDYATQIKLPTSITATPVTEPKLTVNNVKFSNPDLKNKIETSRANLKNNITTEDLQDMRLEIDTNAKTAVVMNLRNKVSGEVSGGLDDMQASLEIMKKARGQLNRAEVTTANRSMEKSVANKALSGRKQTRAYRQLD</sequence>
<keyword evidence="2" id="KW-0812">Transmembrane</keyword>
<geneLocation type="plasmid" evidence="3 4">
    <name>pAZOPL1</name>
</geneLocation>
<dbReference type="InterPro" id="IPR058112">
    <property type="entry name" value="CD3337_EF1877-like"/>
</dbReference>
<feature type="region of interest" description="Disordered" evidence="1">
    <location>
        <begin position="878"/>
        <end position="900"/>
    </location>
</feature>
<feature type="transmembrane region" description="Helical" evidence="2">
    <location>
        <begin position="92"/>
        <end position="111"/>
    </location>
</feature>
<feature type="transmembrane region" description="Helical" evidence="2">
    <location>
        <begin position="146"/>
        <end position="167"/>
    </location>
</feature>
<dbReference type="NCBIfam" id="NF046089">
    <property type="entry name" value="CD3337_EF1877"/>
    <property type="match status" value="1"/>
</dbReference>
<gene>
    <name evidence="3" type="ORF">D5F53_32510</name>
</gene>
<name>A0A385TUK7_PAELA</name>
<feature type="transmembrane region" description="Helical" evidence="2">
    <location>
        <begin position="302"/>
        <end position="324"/>
    </location>
</feature>
<feature type="transmembrane region" description="Helical" evidence="2">
    <location>
        <begin position="330"/>
        <end position="350"/>
    </location>
</feature>
<keyword evidence="2" id="KW-1133">Transmembrane helix</keyword>
<proteinExistence type="predicted"/>
<organism evidence="3 4">
    <name type="scientific">Paenibacillus lautus</name>
    <name type="common">Bacillus lautus</name>
    <dbReference type="NCBI Taxonomy" id="1401"/>
    <lineage>
        <taxon>Bacteria</taxon>
        <taxon>Bacillati</taxon>
        <taxon>Bacillota</taxon>
        <taxon>Bacilli</taxon>
        <taxon>Bacillales</taxon>
        <taxon>Paenibacillaceae</taxon>
        <taxon>Paenibacillus</taxon>
    </lineage>
</organism>
<feature type="transmembrane region" description="Helical" evidence="2">
    <location>
        <begin position="397"/>
        <end position="417"/>
    </location>
</feature>
<protein>
    <submittedName>
        <fullName evidence="3">Uncharacterized protein</fullName>
    </submittedName>
</protein>
<reference evidence="3 4" key="1">
    <citation type="submission" date="2018-09" db="EMBL/GenBank/DDBJ databases">
        <title>Genome Sequence of Paenibacillus lautus Strain E7593-69, Azo Dye-Degrading Bacteria, Isolated from Commercial Tattoo Inks.</title>
        <authorList>
            <person name="Nho S.W."/>
            <person name="Kim S.-J."/>
            <person name="Kweon O."/>
            <person name="Cerniglia C.E."/>
        </authorList>
    </citation>
    <scope>NUCLEOTIDE SEQUENCE [LARGE SCALE GENOMIC DNA]</scope>
    <source>
        <strain evidence="3 4">E7593-69</strain>
        <plasmid evidence="3 4">pAZOPL1</plasmid>
    </source>
</reference>
<keyword evidence="3" id="KW-0614">Plasmid</keyword>
<feature type="transmembrane region" description="Helical" evidence="2">
    <location>
        <begin position="179"/>
        <end position="199"/>
    </location>
</feature>
<dbReference type="RefSeq" id="WP_119851411.1">
    <property type="nucleotide sequence ID" value="NZ_CP032413.1"/>
</dbReference>
<evidence type="ECO:0000256" key="1">
    <source>
        <dbReference type="SAM" id="MobiDB-lite"/>
    </source>
</evidence>
<keyword evidence="4" id="KW-1185">Reference proteome</keyword>
<evidence type="ECO:0000256" key="2">
    <source>
        <dbReference type="SAM" id="Phobius"/>
    </source>
</evidence>
<dbReference type="EMBL" id="CP032413">
    <property type="protein sequence ID" value="AYB48050.1"/>
    <property type="molecule type" value="Genomic_DNA"/>
</dbReference>
<dbReference type="Proteomes" id="UP000266552">
    <property type="component" value="Plasmid pAZOPL1"/>
</dbReference>
<feature type="transmembrane region" description="Helical" evidence="2">
    <location>
        <begin position="362"/>
        <end position="385"/>
    </location>
</feature>
<accession>A0A385TUK7</accession>
<keyword evidence="2" id="KW-0472">Membrane</keyword>
<evidence type="ECO:0000313" key="3">
    <source>
        <dbReference type="EMBL" id="AYB48050.1"/>
    </source>
</evidence>